<proteinExistence type="predicted"/>
<gene>
    <name evidence="1" type="ORF">R5A26_37585</name>
</gene>
<name>A0ABU4FM52_9ACTN</name>
<dbReference type="EMBL" id="JAWMAJ010000183">
    <property type="protein sequence ID" value="MDV7221668.1"/>
    <property type="molecule type" value="Genomic_DNA"/>
</dbReference>
<organism evidence="1 2">
    <name type="scientific">Streptomyces prunicolor</name>
    <dbReference type="NCBI Taxonomy" id="67348"/>
    <lineage>
        <taxon>Bacteria</taxon>
        <taxon>Bacillati</taxon>
        <taxon>Actinomycetota</taxon>
        <taxon>Actinomycetes</taxon>
        <taxon>Kitasatosporales</taxon>
        <taxon>Streptomycetaceae</taxon>
        <taxon>Streptomyces</taxon>
    </lineage>
</organism>
<comment type="caution">
    <text evidence="1">The sequence shown here is derived from an EMBL/GenBank/DDBJ whole genome shotgun (WGS) entry which is preliminary data.</text>
</comment>
<evidence type="ECO:0000313" key="2">
    <source>
        <dbReference type="Proteomes" id="UP001187346"/>
    </source>
</evidence>
<dbReference type="RefSeq" id="WP_317774796.1">
    <property type="nucleotide sequence ID" value="NZ_JAWMAJ010000183.1"/>
</dbReference>
<evidence type="ECO:0000313" key="1">
    <source>
        <dbReference type="EMBL" id="MDV7221668.1"/>
    </source>
</evidence>
<accession>A0ABU4FM52</accession>
<sequence>MTTTEDTSTMSAECAVAHQPGYAYLHRECRQTKDVPLPGGGGILLVPRCNCPHHRYSSPG</sequence>
<dbReference type="Proteomes" id="UP001187346">
    <property type="component" value="Unassembled WGS sequence"/>
</dbReference>
<keyword evidence="2" id="KW-1185">Reference proteome</keyword>
<reference evidence="1 2" key="1">
    <citation type="submission" date="2023-10" db="EMBL/GenBank/DDBJ databases">
        <title>Characterization of rhizosphere-enriched actinobacteria from wheat plants lab-grown on chernevaya soil.</title>
        <authorList>
            <person name="Tikhonova E.N."/>
            <person name="Konopkin A."/>
            <person name="Kravchenko I.K."/>
        </authorList>
    </citation>
    <scope>NUCLEOTIDE SEQUENCE [LARGE SCALE GENOMIC DNA]</scope>
    <source>
        <strain evidence="1 2">RR29</strain>
    </source>
</reference>
<protein>
    <submittedName>
        <fullName evidence="1">Uncharacterized protein</fullName>
    </submittedName>
</protein>